<dbReference type="EMBL" id="JMQA01000064">
    <property type="protein sequence ID" value="KFM83693.1"/>
    <property type="molecule type" value="Genomic_DNA"/>
</dbReference>
<proteinExistence type="predicted"/>
<accession>A0A090XFL6</accession>
<keyword evidence="3" id="KW-1185">Reference proteome</keyword>
<dbReference type="AlphaFoldDB" id="A0A090XFL6"/>
<reference evidence="2 3" key="1">
    <citation type="submission" date="2014-04" db="EMBL/GenBank/DDBJ databases">
        <authorList>
            <person name="Bishop-Lilly K.A."/>
            <person name="Broomall S.M."/>
            <person name="Chain P.S."/>
            <person name="Chertkov O."/>
            <person name="Coyne S.R."/>
            <person name="Daligault H.E."/>
            <person name="Davenport K.W."/>
            <person name="Erkkila T."/>
            <person name="Frey K.G."/>
            <person name="Gibbons H.S."/>
            <person name="Gu W."/>
            <person name="Jaissle J."/>
            <person name="Johnson S.L."/>
            <person name="Koroleva G.I."/>
            <person name="Ladner J.T."/>
            <person name="Lo C.-C."/>
            <person name="Minogue T.D."/>
            <person name="Munk C."/>
            <person name="Palacios G.F."/>
            <person name="Redden C.L."/>
            <person name="Rosenzweig C.N."/>
            <person name="Scholz M.B."/>
            <person name="Teshima H."/>
            <person name="Xu Y."/>
        </authorList>
    </citation>
    <scope>NUCLEOTIDE SEQUENCE [LARGE SCALE GENOMIC DNA]</scope>
    <source>
        <strain evidence="2 3">8244</strain>
    </source>
</reference>
<keyword evidence="1" id="KW-1133">Transmembrane helix</keyword>
<feature type="transmembrane region" description="Helical" evidence="1">
    <location>
        <begin position="28"/>
        <end position="47"/>
    </location>
</feature>
<protein>
    <submittedName>
        <fullName evidence="2">Uncharacterized protein</fullName>
    </submittedName>
</protein>
<sequence length="175" mass="19627">MDRIKTKLPIYLWYKLPIGMRFWFLKDFYKKAWFWVIVACLVVGFIGRWIGELAPAVLIFVITIIIIGFKQSNKKKKEAAMGIIASFSGRHIRGLPLSSGHSVRANLLTDAIIIVGKDFAGEIKAGQIKNVVAMSYNEYVQTQRGMGHANVAIPSNTAGTFLAFIMSTAQAFWIR</sequence>
<evidence type="ECO:0000256" key="1">
    <source>
        <dbReference type="SAM" id="Phobius"/>
    </source>
</evidence>
<dbReference type="HOGENOM" id="CLU_1531066_0_0_9"/>
<dbReference type="Proteomes" id="UP000029278">
    <property type="component" value="Unassembled WGS sequence"/>
</dbReference>
<keyword evidence="1" id="KW-0812">Transmembrane</keyword>
<feature type="transmembrane region" description="Helical" evidence="1">
    <location>
        <begin position="53"/>
        <end position="69"/>
    </location>
</feature>
<evidence type="ECO:0000313" key="3">
    <source>
        <dbReference type="Proteomes" id="UP000029278"/>
    </source>
</evidence>
<dbReference type="PATRIC" id="fig|44252.3.peg.6732"/>
<evidence type="ECO:0000313" key="2">
    <source>
        <dbReference type="EMBL" id="KFM83693.1"/>
    </source>
</evidence>
<organism evidence="2 3">
    <name type="scientific">Paenibacillus macerans</name>
    <name type="common">Bacillus macerans</name>
    <dbReference type="NCBI Taxonomy" id="44252"/>
    <lineage>
        <taxon>Bacteria</taxon>
        <taxon>Bacillati</taxon>
        <taxon>Bacillota</taxon>
        <taxon>Bacilli</taxon>
        <taxon>Bacillales</taxon>
        <taxon>Paenibacillaceae</taxon>
        <taxon>Paenibacillus</taxon>
    </lineage>
</organism>
<comment type="caution">
    <text evidence="2">The sequence shown here is derived from an EMBL/GenBank/DDBJ whole genome shotgun (WGS) entry which is preliminary data.</text>
</comment>
<name>A0A090XFL6_PAEMA</name>
<keyword evidence="1" id="KW-0472">Membrane</keyword>
<gene>
    <name evidence="2" type="ORF">DJ90_5273</name>
</gene>
<dbReference type="STRING" id="44252.DJ90_5273"/>